<name>A0ABR2VYJ3_9FUNG</name>
<evidence type="ECO:0000259" key="1">
    <source>
        <dbReference type="Pfam" id="PF02129"/>
    </source>
</evidence>
<protein>
    <recommendedName>
        <fullName evidence="1">Xaa-Pro dipeptidyl-peptidase-like domain-containing protein</fullName>
    </recommendedName>
</protein>
<dbReference type="PANTHER" id="PTHR42103:SF2">
    <property type="entry name" value="AB HYDROLASE-1 DOMAIN-CONTAINING PROTEIN"/>
    <property type="match status" value="1"/>
</dbReference>
<sequence length="275" mass="31405">MVSVQQTTLFLESLYQREKGKAVLLETRISYSQSEVARKEEVVGIVLSHPYGPLGGNFDNNVIRKLQTYFTQQGFVVVSFNSRGSGNSSGKTSWTGIPETEDYKTIVSYLAKEQELETYTGNTFDFPKPSKIVICGYSYGSVVASSFRPIDIPSVKLYYAFVSYPLSVVWLLTLWKCNWFFKRINEIMGISEMDQTSEQSSLNESTNPRPTLFIYGDRDQFTSLSSYQKWFNQFPTDLTNIKLSLVEGCDHFWFGKEKRIVKCIEDWLNDAVLSG</sequence>
<comment type="caution">
    <text evidence="2">The sequence shown here is derived from an EMBL/GenBank/DDBJ whole genome shotgun (WGS) entry which is preliminary data.</text>
</comment>
<proteinExistence type="predicted"/>
<dbReference type="Proteomes" id="UP001479436">
    <property type="component" value="Unassembled WGS sequence"/>
</dbReference>
<dbReference type="InterPro" id="IPR000383">
    <property type="entry name" value="Xaa-Pro-like_dom"/>
</dbReference>
<dbReference type="EMBL" id="JASJQH010007360">
    <property type="protein sequence ID" value="KAK9710210.1"/>
    <property type="molecule type" value="Genomic_DNA"/>
</dbReference>
<keyword evidence="3" id="KW-1185">Reference proteome</keyword>
<gene>
    <name evidence="2" type="ORF">K7432_008601</name>
</gene>
<feature type="domain" description="Xaa-Pro dipeptidyl-peptidase-like" evidence="1">
    <location>
        <begin position="44"/>
        <end position="144"/>
    </location>
</feature>
<dbReference type="PANTHER" id="PTHR42103">
    <property type="entry name" value="ALPHA/BETA-HYDROLASES SUPERFAMILY PROTEIN"/>
    <property type="match status" value="1"/>
</dbReference>
<dbReference type="Gene3D" id="3.40.50.1820">
    <property type="entry name" value="alpha/beta hydrolase"/>
    <property type="match status" value="1"/>
</dbReference>
<dbReference type="Pfam" id="PF02129">
    <property type="entry name" value="Peptidase_S15"/>
    <property type="match status" value="1"/>
</dbReference>
<dbReference type="InterPro" id="IPR029058">
    <property type="entry name" value="AB_hydrolase_fold"/>
</dbReference>
<reference evidence="2 3" key="1">
    <citation type="submission" date="2023-04" db="EMBL/GenBank/DDBJ databases">
        <title>Genome of Basidiobolus ranarum AG-B5.</title>
        <authorList>
            <person name="Stajich J.E."/>
            <person name="Carter-House D."/>
            <person name="Gryganskyi A."/>
        </authorList>
    </citation>
    <scope>NUCLEOTIDE SEQUENCE [LARGE SCALE GENOMIC DNA]</scope>
    <source>
        <strain evidence="2 3">AG-B5</strain>
    </source>
</reference>
<evidence type="ECO:0000313" key="3">
    <source>
        <dbReference type="Proteomes" id="UP001479436"/>
    </source>
</evidence>
<accession>A0ABR2VYJ3</accession>
<dbReference type="SUPFAM" id="SSF53474">
    <property type="entry name" value="alpha/beta-Hydrolases"/>
    <property type="match status" value="1"/>
</dbReference>
<evidence type="ECO:0000313" key="2">
    <source>
        <dbReference type="EMBL" id="KAK9710210.1"/>
    </source>
</evidence>
<organism evidence="2 3">
    <name type="scientific">Basidiobolus ranarum</name>
    <dbReference type="NCBI Taxonomy" id="34480"/>
    <lineage>
        <taxon>Eukaryota</taxon>
        <taxon>Fungi</taxon>
        <taxon>Fungi incertae sedis</taxon>
        <taxon>Zoopagomycota</taxon>
        <taxon>Entomophthoromycotina</taxon>
        <taxon>Basidiobolomycetes</taxon>
        <taxon>Basidiobolales</taxon>
        <taxon>Basidiobolaceae</taxon>
        <taxon>Basidiobolus</taxon>
    </lineage>
</organism>